<accession>A0A4Y9SQ00</accession>
<name>A0A4Y9SQ00_9BURK</name>
<dbReference type="EMBL" id="SPUM01000152">
    <property type="protein sequence ID" value="TFW27314.1"/>
    <property type="molecule type" value="Genomic_DNA"/>
</dbReference>
<reference evidence="3 4" key="1">
    <citation type="submission" date="2019-03" db="EMBL/GenBank/DDBJ databases">
        <title>Draft genome of Massilia hortus sp. nov., a novel bacterial species of the Oxalobacteraceae family.</title>
        <authorList>
            <person name="Peta V."/>
            <person name="Raths R."/>
            <person name="Bucking H."/>
        </authorList>
    </citation>
    <scope>NUCLEOTIDE SEQUENCE [LARGE SCALE GENOMIC DNA]</scope>
    <source>
        <strain evidence="3 4">ONC3</strain>
    </source>
</reference>
<keyword evidence="1" id="KW-0732">Signal</keyword>
<dbReference type="AlphaFoldDB" id="A0A4Y9SQ00"/>
<evidence type="ECO:0000259" key="2">
    <source>
        <dbReference type="Pfam" id="PF14343"/>
    </source>
</evidence>
<feature type="domain" description="PrcB C-terminal" evidence="2">
    <location>
        <begin position="214"/>
        <end position="271"/>
    </location>
</feature>
<protein>
    <recommendedName>
        <fullName evidence="2">PrcB C-terminal domain-containing protein</fullName>
    </recommendedName>
</protein>
<sequence>MTMFGRALALAPLVGALVLAGCGGGDSSTMQNKQAGFAVGEPDPSGGSIISPAVTAQFIKMAQEQNCSDVKNHLFVIDGKQMFWDVAGKCADASYTRVLFGSSPQQTLCSVSDSIAGPRTLCADDKSRELFDTIQKNLDKADLGLTGHKVERVAFLPKAGTEIPFQLLAADTMSSVSEARQVVIKDAVSFAKLWAEHTSQIPAPIPFVDFDRQMVLAVFAGQKPNPCYDLEVNNVASAGDKMVVEYAVTQRQAYPACAQVVTTPMQMIVVERSEAPVEFVQTSDSRVPFSTISLTNNSHVTEARKVVIKDLESWTKLWIEHAAAEAPVPPVNFSQQMVIGIFLGNQPGGCYSTRINSVGKSGNTLAVYHLDRMPAAGVMCTAQVVTPAHLIVVDRTDGEVQFTTVAIPVM</sequence>
<dbReference type="OrthoDB" id="8739840at2"/>
<feature type="domain" description="PrcB C-terminal" evidence="2">
    <location>
        <begin position="337"/>
        <end position="393"/>
    </location>
</feature>
<gene>
    <name evidence="3" type="ORF">E4O92_24315</name>
</gene>
<organism evidence="3 4">
    <name type="scientific">Massilia horti</name>
    <dbReference type="NCBI Taxonomy" id="2562153"/>
    <lineage>
        <taxon>Bacteria</taxon>
        <taxon>Pseudomonadati</taxon>
        <taxon>Pseudomonadota</taxon>
        <taxon>Betaproteobacteria</taxon>
        <taxon>Burkholderiales</taxon>
        <taxon>Oxalobacteraceae</taxon>
        <taxon>Telluria group</taxon>
        <taxon>Massilia</taxon>
    </lineage>
</organism>
<dbReference type="PROSITE" id="PS51257">
    <property type="entry name" value="PROKAR_LIPOPROTEIN"/>
    <property type="match status" value="1"/>
</dbReference>
<dbReference type="RefSeq" id="WP_135192220.1">
    <property type="nucleotide sequence ID" value="NZ_SPUM01000152.1"/>
</dbReference>
<dbReference type="Pfam" id="PF14343">
    <property type="entry name" value="PrcB_C"/>
    <property type="match status" value="2"/>
</dbReference>
<comment type="caution">
    <text evidence="3">The sequence shown here is derived from an EMBL/GenBank/DDBJ whole genome shotgun (WGS) entry which is preliminary data.</text>
</comment>
<evidence type="ECO:0000313" key="3">
    <source>
        <dbReference type="EMBL" id="TFW27314.1"/>
    </source>
</evidence>
<feature type="chain" id="PRO_5021437862" description="PrcB C-terminal domain-containing protein" evidence="1">
    <location>
        <begin position="21"/>
        <end position="410"/>
    </location>
</feature>
<feature type="signal peptide" evidence="1">
    <location>
        <begin position="1"/>
        <end position="20"/>
    </location>
</feature>
<proteinExistence type="predicted"/>
<evidence type="ECO:0000256" key="1">
    <source>
        <dbReference type="SAM" id="SignalP"/>
    </source>
</evidence>
<evidence type="ECO:0000313" key="4">
    <source>
        <dbReference type="Proteomes" id="UP000297258"/>
    </source>
</evidence>
<dbReference type="Proteomes" id="UP000297258">
    <property type="component" value="Unassembled WGS sequence"/>
</dbReference>
<keyword evidence="4" id="KW-1185">Reference proteome</keyword>
<dbReference type="InterPro" id="IPR025748">
    <property type="entry name" value="PrcB_C_dom"/>
</dbReference>